<evidence type="ECO:0000313" key="1">
    <source>
        <dbReference type="EMBL" id="TWB41879.1"/>
    </source>
</evidence>
<evidence type="ECO:0000313" key="2">
    <source>
        <dbReference type="Proteomes" id="UP000315751"/>
    </source>
</evidence>
<accession>A0A560H7T4</accession>
<reference evidence="1 2" key="1">
    <citation type="submission" date="2019-06" db="EMBL/GenBank/DDBJ databases">
        <title>Genomic Encyclopedia of Type Strains, Phase IV (KMG-V): Genome sequencing to study the core and pangenomes of soil and plant-associated prokaryotes.</title>
        <authorList>
            <person name="Whitman W."/>
        </authorList>
    </citation>
    <scope>NUCLEOTIDE SEQUENCE [LARGE SCALE GENOMIC DNA]</scope>
    <source>
        <strain evidence="1 2">BR 11622</strain>
    </source>
</reference>
<proteinExistence type="predicted"/>
<name>A0A560H7T4_9PROT</name>
<comment type="caution">
    <text evidence="1">The sequence shown here is derived from an EMBL/GenBank/DDBJ whole genome shotgun (WGS) entry which is preliminary data.</text>
</comment>
<gene>
    <name evidence="1" type="ORF">FBZ90_107255</name>
</gene>
<dbReference type="EMBL" id="VITR01000007">
    <property type="protein sequence ID" value="TWB41879.1"/>
    <property type="molecule type" value="Genomic_DNA"/>
</dbReference>
<protein>
    <submittedName>
        <fullName evidence="1">Uncharacterized protein</fullName>
    </submittedName>
</protein>
<dbReference type="AlphaFoldDB" id="A0A560H7T4"/>
<sequence length="100" mass="11054">MDQGVVKALAGDLEGMLRRCVATSPEAAALLRDLRPILDDAKAGRVLAPMADIPGDWFFMEGGLRRNRPLAEAYARFKRQVTDADNPAFSRAKDRIPHYA</sequence>
<dbReference type="RefSeq" id="WP_145733000.1">
    <property type="nucleotide sequence ID" value="NZ_VITR01000007.1"/>
</dbReference>
<dbReference type="Proteomes" id="UP000315751">
    <property type="component" value="Unassembled WGS sequence"/>
</dbReference>
<organism evidence="1 2">
    <name type="scientific">Nitrospirillum amazonense</name>
    <dbReference type="NCBI Taxonomy" id="28077"/>
    <lineage>
        <taxon>Bacteria</taxon>
        <taxon>Pseudomonadati</taxon>
        <taxon>Pseudomonadota</taxon>
        <taxon>Alphaproteobacteria</taxon>
        <taxon>Rhodospirillales</taxon>
        <taxon>Azospirillaceae</taxon>
        <taxon>Nitrospirillum</taxon>
    </lineage>
</organism>
<keyword evidence="2" id="KW-1185">Reference proteome</keyword>